<dbReference type="PANTHER" id="PTHR36182:SF1">
    <property type="entry name" value="PROTEIN, PUTATIVE (AFU_ORTHOLOGUE AFUA_6G10930)-RELATED"/>
    <property type="match status" value="1"/>
</dbReference>
<feature type="chain" id="PRO_5020719948" description="Secreted protein" evidence="1">
    <location>
        <begin position="19"/>
        <end position="156"/>
    </location>
</feature>
<protein>
    <recommendedName>
        <fullName evidence="4">Secreted protein</fullName>
    </recommendedName>
</protein>
<evidence type="ECO:0000313" key="2">
    <source>
        <dbReference type="EMBL" id="TKA26612.1"/>
    </source>
</evidence>
<dbReference type="EMBL" id="NAJL01000027">
    <property type="protein sequence ID" value="TKA26612.1"/>
    <property type="molecule type" value="Genomic_DNA"/>
</dbReference>
<comment type="caution">
    <text evidence="2">The sequence shown here is derived from an EMBL/GenBank/DDBJ whole genome shotgun (WGS) entry which is preliminary data.</text>
</comment>
<dbReference type="OrthoDB" id="2342176at2759"/>
<gene>
    <name evidence="2" type="ORF">B0A50_04720</name>
</gene>
<dbReference type="Proteomes" id="UP000308549">
    <property type="component" value="Unassembled WGS sequence"/>
</dbReference>
<sequence>MIMLLALAGVMLAVQATAHILGYPPPFNAPNNPHRTNPPDPYLRFPYDCCGEHARWHYPCRGYHSFLGTSQGSMTATWEAGSTQSWNIGGVGNHHGGSCQKGFNTDEGTTFHATTSYEGKCPHRNAGVGPEVRDFAFTVPRDLEAGMQIFARTWCN</sequence>
<dbReference type="Gene3D" id="2.70.50.70">
    <property type="match status" value="1"/>
</dbReference>
<evidence type="ECO:0008006" key="4">
    <source>
        <dbReference type="Google" id="ProtNLM"/>
    </source>
</evidence>
<accession>A0A4U0TX49</accession>
<keyword evidence="1" id="KW-0732">Signal</keyword>
<feature type="signal peptide" evidence="1">
    <location>
        <begin position="1"/>
        <end position="18"/>
    </location>
</feature>
<evidence type="ECO:0000313" key="3">
    <source>
        <dbReference type="Proteomes" id="UP000308549"/>
    </source>
</evidence>
<evidence type="ECO:0000256" key="1">
    <source>
        <dbReference type="SAM" id="SignalP"/>
    </source>
</evidence>
<dbReference type="AlphaFoldDB" id="A0A4U0TX49"/>
<organism evidence="2 3">
    <name type="scientific">Salinomyces thailandicus</name>
    <dbReference type="NCBI Taxonomy" id="706561"/>
    <lineage>
        <taxon>Eukaryota</taxon>
        <taxon>Fungi</taxon>
        <taxon>Dikarya</taxon>
        <taxon>Ascomycota</taxon>
        <taxon>Pezizomycotina</taxon>
        <taxon>Dothideomycetes</taxon>
        <taxon>Dothideomycetidae</taxon>
        <taxon>Mycosphaerellales</taxon>
        <taxon>Teratosphaeriaceae</taxon>
        <taxon>Salinomyces</taxon>
    </lineage>
</organism>
<reference evidence="2 3" key="1">
    <citation type="submission" date="2017-03" db="EMBL/GenBank/DDBJ databases">
        <title>Genomes of endolithic fungi from Antarctica.</title>
        <authorList>
            <person name="Coleine C."/>
            <person name="Masonjones S."/>
            <person name="Stajich J.E."/>
        </authorList>
    </citation>
    <scope>NUCLEOTIDE SEQUENCE [LARGE SCALE GENOMIC DNA]</scope>
    <source>
        <strain evidence="2 3">CCFEE 6315</strain>
    </source>
</reference>
<proteinExistence type="predicted"/>
<keyword evidence="3" id="KW-1185">Reference proteome</keyword>
<name>A0A4U0TX49_9PEZI</name>
<dbReference type="PANTHER" id="PTHR36182">
    <property type="entry name" value="PROTEIN, PUTATIVE (AFU_ORTHOLOGUE AFUA_6G10930)-RELATED"/>
    <property type="match status" value="1"/>
</dbReference>